<dbReference type="InterPro" id="IPR003782">
    <property type="entry name" value="SCO1/SenC"/>
</dbReference>
<comment type="similarity">
    <text evidence="1">Belongs to the SCO1/2 family.</text>
</comment>
<evidence type="ECO:0000256" key="1">
    <source>
        <dbReference type="ARBA" id="ARBA00010996"/>
    </source>
</evidence>
<evidence type="ECO:0000313" key="2">
    <source>
        <dbReference type="EMBL" id="SVC59864.1"/>
    </source>
</evidence>
<dbReference type="AlphaFoldDB" id="A0A382NF79"/>
<evidence type="ECO:0008006" key="3">
    <source>
        <dbReference type="Google" id="ProtNLM"/>
    </source>
</evidence>
<dbReference type="PANTHER" id="PTHR12151">
    <property type="entry name" value="ELECTRON TRANSPORT PROTIN SCO1/SENC FAMILY MEMBER"/>
    <property type="match status" value="1"/>
</dbReference>
<accession>A0A382NF79</accession>
<feature type="non-terminal residue" evidence="2">
    <location>
        <position position="173"/>
    </location>
</feature>
<protein>
    <recommendedName>
        <fullName evidence="3">Thioredoxin domain-containing protein</fullName>
    </recommendedName>
</protein>
<organism evidence="2">
    <name type="scientific">marine metagenome</name>
    <dbReference type="NCBI Taxonomy" id="408172"/>
    <lineage>
        <taxon>unclassified sequences</taxon>
        <taxon>metagenomes</taxon>
        <taxon>ecological metagenomes</taxon>
    </lineage>
</organism>
<reference evidence="2" key="1">
    <citation type="submission" date="2018-05" db="EMBL/GenBank/DDBJ databases">
        <authorList>
            <person name="Lanie J.A."/>
            <person name="Ng W.-L."/>
            <person name="Kazmierczak K.M."/>
            <person name="Andrzejewski T.M."/>
            <person name="Davidsen T.M."/>
            <person name="Wayne K.J."/>
            <person name="Tettelin H."/>
            <person name="Glass J.I."/>
            <person name="Rusch D."/>
            <person name="Podicherti R."/>
            <person name="Tsui H.-C.T."/>
            <person name="Winkler M.E."/>
        </authorList>
    </citation>
    <scope>NUCLEOTIDE SEQUENCE</scope>
</reference>
<dbReference type="CDD" id="cd02968">
    <property type="entry name" value="SCO"/>
    <property type="match status" value="1"/>
</dbReference>
<dbReference type="PANTHER" id="PTHR12151:SF25">
    <property type="entry name" value="LINALOOL DEHYDRATASE_ISOMERASE DOMAIN-CONTAINING PROTEIN"/>
    <property type="match status" value="1"/>
</dbReference>
<dbReference type="Pfam" id="PF02630">
    <property type="entry name" value="SCO1-SenC"/>
    <property type="match status" value="1"/>
</dbReference>
<dbReference type="SUPFAM" id="SSF52833">
    <property type="entry name" value="Thioredoxin-like"/>
    <property type="match status" value="1"/>
</dbReference>
<dbReference type="Gene3D" id="3.40.30.10">
    <property type="entry name" value="Glutaredoxin"/>
    <property type="match status" value="1"/>
</dbReference>
<proteinExistence type="inferred from homology"/>
<sequence length="173" mass="19085">MQSMRNRLQSKKLLAWVLSVAGIMFALMVYQLGSPAGLSKVEARQIGLILLDEPRVLDPVSLTQDSGEAFTAVDFEGQWNVLFFGFTHCPDICPTTMATLASAKARAEHEFPQVWLVTVDPQRDTPGQLDLYLKEFDSAFTGITGEILEIKALAKQVYVTVGHMSDVNSTGYN</sequence>
<dbReference type="InterPro" id="IPR036249">
    <property type="entry name" value="Thioredoxin-like_sf"/>
</dbReference>
<dbReference type="EMBL" id="UINC01100088">
    <property type="protein sequence ID" value="SVC59864.1"/>
    <property type="molecule type" value="Genomic_DNA"/>
</dbReference>
<name>A0A382NF79_9ZZZZ</name>
<gene>
    <name evidence="2" type="ORF">METZ01_LOCUS312718</name>
</gene>